<feature type="transmembrane region" description="Helical" evidence="1">
    <location>
        <begin position="6"/>
        <end position="29"/>
    </location>
</feature>
<evidence type="ECO:0000313" key="3">
    <source>
        <dbReference type="Proteomes" id="UP001287282"/>
    </source>
</evidence>
<dbReference type="Proteomes" id="UP001287282">
    <property type="component" value="Unassembled WGS sequence"/>
</dbReference>
<dbReference type="RefSeq" id="WP_317121199.1">
    <property type="nucleotide sequence ID" value="NZ_JAWJBA010000001.1"/>
</dbReference>
<name>A0ABU3X7Y3_9BACI</name>
<keyword evidence="3" id="KW-1185">Reference proteome</keyword>
<keyword evidence="1" id="KW-0472">Membrane</keyword>
<accession>A0ABU3X7Y3</accession>
<comment type="caution">
    <text evidence="2">The sequence shown here is derived from an EMBL/GenBank/DDBJ whole genome shotgun (WGS) entry which is preliminary data.</text>
</comment>
<keyword evidence="1" id="KW-1133">Transmembrane helix</keyword>
<reference evidence="2 3" key="1">
    <citation type="submission" date="2023-10" db="EMBL/GenBank/DDBJ databases">
        <title>Screening of Alkalihalobacillus lindianensis BZ-TG-R113 and Its Alleviation of Salt Stress on Rapeseed Growth.</title>
        <authorList>
            <person name="Zhao B."/>
            <person name="Guo T."/>
        </authorList>
    </citation>
    <scope>NUCLEOTIDE SEQUENCE [LARGE SCALE GENOMIC DNA]</scope>
    <source>
        <strain evidence="2 3">BZ-TG-R113</strain>
    </source>
</reference>
<proteinExistence type="predicted"/>
<protein>
    <submittedName>
        <fullName evidence="2">Uncharacterized protein</fullName>
    </submittedName>
</protein>
<organism evidence="2 3">
    <name type="scientific">Alkalihalophilus lindianensis</name>
    <dbReference type="NCBI Taxonomy" id="1630542"/>
    <lineage>
        <taxon>Bacteria</taxon>
        <taxon>Bacillati</taxon>
        <taxon>Bacillota</taxon>
        <taxon>Bacilli</taxon>
        <taxon>Bacillales</taxon>
        <taxon>Bacillaceae</taxon>
        <taxon>Alkalihalophilus</taxon>
    </lineage>
</organism>
<dbReference type="EMBL" id="JAWJBA010000001">
    <property type="protein sequence ID" value="MDV2683979.1"/>
    <property type="molecule type" value="Genomic_DNA"/>
</dbReference>
<sequence length="198" mass="22014">MLILFGLGLFAVLFIITALLVIPTSLFFLKKEEGGFDGFLKKNKIIDYTHHRFWDGTYLVQDHGDGIIWFYNNNTGYIGYYYSQITGVKLQIDDSTEYKSSVTSAVSRAVVGGALAGGIGAIIGGVTGQKNARKVVHKVELVVSTNDWNNPFYTVTLLNDRNGKDINGYEFRDAHNIGMAWSKRMDIIISNNEGKESS</sequence>
<gene>
    <name evidence="2" type="ORF">RYX56_06285</name>
</gene>
<evidence type="ECO:0000256" key="1">
    <source>
        <dbReference type="SAM" id="Phobius"/>
    </source>
</evidence>
<evidence type="ECO:0000313" key="2">
    <source>
        <dbReference type="EMBL" id="MDV2683979.1"/>
    </source>
</evidence>
<keyword evidence="1" id="KW-0812">Transmembrane</keyword>